<dbReference type="Pfam" id="PF13855">
    <property type="entry name" value="LRR_8"/>
    <property type="match status" value="3"/>
</dbReference>
<proteinExistence type="predicted"/>
<evidence type="ECO:0000256" key="2">
    <source>
        <dbReference type="ARBA" id="ARBA00022729"/>
    </source>
</evidence>
<reference evidence="7" key="3">
    <citation type="submission" date="2020-12" db="UniProtKB">
        <authorList>
            <consortium name="WormBaseParasite"/>
        </authorList>
    </citation>
    <scope>IDENTIFICATION</scope>
</reference>
<dbReference type="CTD" id="36383337"/>
<evidence type="ECO:0000313" key="6">
    <source>
        <dbReference type="Proteomes" id="UP000035682"/>
    </source>
</evidence>
<dbReference type="WBParaSite" id="SRAE_X000028700.1">
    <property type="protein sequence ID" value="SRAE_X000028700.1"/>
    <property type="gene ID" value="WBGene00265843"/>
</dbReference>
<dbReference type="PANTHER" id="PTHR24369:SF210">
    <property type="entry name" value="CHAOPTIN-RELATED"/>
    <property type="match status" value="1"/>
</dbReference>
<dbReference type="EMBL" id="LN609530">
    <property type="protein sequence ID" value="CEF70957.1"/>
    <property type="molecule type" value="Genomic_DNA"/>
</dbReference>
<name>A0A090LRX1_STRRB</name>
<reference evidence="5" key="2">
    <citation type="submission" date="2014-09" db="EMBL/GenBank/DDBJ databases">
        <authorList>
            <person name="Aslett A.Martin."/>
        </authorList>
    </citation>
    <scope>NUCLEOTIDE SEQUENCE</scope>
    <source>
        <strain evidence="5">ED321 Heterogonic</strain>
    </source>
</reference>
<dbReference type="GO" id="GO:0005886">
    <property type="term" value="C:plasma membrane"/>
    <property type="evidence" value="ECO:0007669"/>
    <property type="project" value="TreeGrafter"/>
</dbReference>
<keyword evidence="3" id="KW-0677">Repeat</keyword>
<dbReference type="InterPro" id="IPR050541">
    <property type="entry name" value="LRR_TM_domain-containing"/>
</dbReference>
<evidence type="ECO:0000313" key="5">
    <source>
        <dbReference type="EMBL" id="CEF70957.1"/>
    </source>
</evidence>
<dbReference type="OMA" id="IIPQAFQ"/>
<dbReference type="SMART" id="SM00369">
    <property type="entry name" value="LRR_TYP"/>
    <property type="match status" value="9"/>
</dbReference>
<protein>
    <submittedName>
        <fullName evidence="5 7">Leucine-rich repeat and Leucine-rich repeat, typical subtype-containing protein</fullName>
    </submittedName>
</protein>
<dbReference type="RefSeq" id="XP_024510153.1">
    <property type="nucleotide sequence ID" value="XM_024644612.1"/>
</dbReference>
<dbReference type="InterPro" id="IPR001611">
    <property type="entry name" value="Leu-rich_rpt"/>
</dbReference>
<evidence type="ECO:0000313" key="7">
    <source>
        <dbReference type="WBParaSite" id="SRAE_X000028700.1"/>
    </source>
</evidence>
<gene>
    <name evidence="5 7 8" type="ORF">SRAE_X000028700</name>
</gene>
<dbReference type="Gene3D" id="3.80.10.10">
    <property type="entry name" value="Ribonuclease Inhibitor"/>
    <property type="match status" value="3"/>
</dbReference>
<feature type="transmembrane region" description="Helical" evidence="4">
    <location>
        <begin position="498"/>
        <end position="521"/>
    </location>
</feature>
<dbReference type="InterPro" id="IPR003591">
    <property type="entry name" value="Leu-rich_rpt_typical-subtyp"/>
</dbReference>
<dbReference type="OrthoDB" id="1055097at2759"/>
<keyword evidence="2" id="KW-0732">Signal</keyword>
<evidence type="ECO:0000313" key="8">
    <source>
        <dbReference type="WormBase" id="SRAE_X000028700"/>
    </source>
</evidence>
<keyword evidence="6" id="KW-1185">Reference proteome</keyword>
<evidence type="ECO:0000256" key="3">
    <source>
        <dbReference type="ARBA" id="ARBA00022737"/>
    </source>
</evidence>
<accession>A0A090LRX1</accession>
<dbReference type="AlphaFoldDB" id="A0A090LRX1"/>
<organism evidence="5">
    <name type="scientific">Strongyloides ratti</name>
    <name type="common">Parasitic roundworm</name>
    <dbReference type="NCBI Taxonomy" id="34506"/>
    <lineage>
        <taxon>Eukaryota</taxon>
        <taxon>Metazoa</taxon>
        <taxon>Ecdysozoa</taxon>
        <taxon>Nematoda</taxon>
        <taxon>Chromadorea</taxon>
        <taxon>Rhabditida</taxon>
        <taxon>Tylenchina</taxon>
        <taxon>Panagrolaimomorpha</taxon>
        <taxon>Strongyloidoidea</taxon>
        <taxon>Strongyloididae</taxon>
        <taxon>Strongyloides</taxon>
    </lineage>
</organism>
<dbReference type="GeneID" id="36383337"/>
<evidence type="ECO:0000256" key="4">
    <source>
        <dbReference type="SAM" id="Phobius"/>
    </source>
</evidence>
<dbReference type="PANTHER" id="PTHR24369">
    <property type="entry name" value="ANTIGEN BSP, PUTATIVE-RELATED"/>
    <property type="match status" value="1"/>
</dbReference>
<evidence type="ECO:0000256" key="1">
    <source>
        <dbReference type="ARBA" id="ARBA00022614"/>
    </source>
</evidence>
<keyword evidence="4" id="KW-1133">Transmembrane helix</keyword>
<dbReference type="FunFam" id="3.80.10.10:FF:001360">
    <property type="entry name" value="Uncharacterized protein"/>
    <property type="match status" value="1"/>
</dbReference>
<dbReference type="STRING" id="34506.A0A090LRX1"/>
<keyword evidence="1" id="KW-0433">Leucine-rich repeat</keyword>
<dbReference type="SUPFAM" id="SSF52058">
    <property type="entry name" value="L domain-like"/>
    <property type="match status" value="1"/>
</dbReference>
<dbReference type="WormBase" id="SRAE_X000028700">
    <property type="protein sequence ID" value="SRP06497"/>
    <property type="gene ID" value="WBGene00265843"/>
</dbReference>
<reference evidence="6" key="1">
    <citation type="submission" date="2014-09" db="EMBL/GenBank/DDBJ databases">
        <authorList>
            <person name="Martin A.A."/>
        </authorList>
    </citation>
    <scope>NUCLEOTIDE SEQUENCE</scope>
    <source>
        <strain evidence="6">ED321</strain>
    </source>
</reference>
<keyword evidence="4" id="KW-0812">Transmembrane</keyword>
<dbReference type="PROSITE" id="PS51450">
    <property type="entry name" value="LRR"/>
    <property type="match status" value="2"/>
</dbReference>
<keyword evidence="4" id="KW-0472">Membrane</keyword>
<dbReference type="Proteomes" id="UP000035682">
    <property type="component" value="Unplaced"/>
</dbReference>
<dbReference type="InterPro" id="IPR032675">
    <property type="entry name" value="LRR_dom_sf"/>
</dbReference>
<sequence>MTIIINKFTSKWFTTIIGIFIILFNTISGQCPMVNSPCRCAPSIYEPVAILCENAGSLSNVINAIQQAKSVPIDSLTIVDTAIPNIPANVFIEFTILRLVMNRNTLETIQNGAFNGNMLDSLVELDLSDNNLRQVPQQGLPALRSLRKLYLNRNRISTLSPTAFNNYYSKDKLLKLEIAGNRLTNAAFTGSNVLRALTSLAELSLETNSLTQIPSYALAGCRDTLVNLNLGLNQINQVPVGALDFPKLTSLSLEFNGIVTIIPQAFQGVPTLQYLYLTGNKFPRWNPEMFFYIKQLRTLGIGETPISIIPADAFKYLPNLIRLEMSEAAVYQIDQGAFQQTKLIQAIIMNRNRLNEIRTDYFTGLNDLYSIDLQNNRIERVDDAAFANLPSLRHLDISYNLIQTMPTNSFTNSFIPEPNDRRVIYACANPWLCDSRLEWFRQLLRTNADIDIDKPGCVAQCLTPTANGCPPVGTMLRNIDNCPIADNPLPLSSSALNMVGWIILAVVLTILLISICLMAILRYGMSHRRKKQKDQEMEENQFATSGASVYQASMVNGGTPIQQPSQHHYPQSVVDLDLPPAYNLDNKPNNYMY</sequence>